<keyword evidence="3" id="KW-1185">Reference proteome</keyword>
<protein>
    <recommendedName>
        <fullName evidence="4">Glycoside hydrolase family 5 domain-containing protein</fullName>
    </recommendedName>
</protein>
<accession>A0A1S8YSF6</accession>
<dbReference type="OrthoDB" id="629332at2"/>
<gene>
    <name evidence="2" type="ORF">BTJ39_02335</name>
</gene>
<evidence type="ECO:0000313" key="2">
    <source>
        <dbReference type="EMBL" id="OON42014.1"/>
    </source>
</evidence>
<dbReference type="AlphaFoldDB" id="A0A1S8YSF6"/>
<proteinExistence type="predicted"/>
<dbReference type="Proteomes" id="UP000190667">
    <property type="component" value="Unassembled WGS sequence"/>
</dbReference>
<feature type="chain" id="PRO_5010560139" description="Glycoside hydrolase family 5 domain-containing protein" evidence="1">
    <location>
        <begin position="33"/>
        <end position="400"/>
    </location>
</feature>
<dbReference type="RefSeq" id="WP_078001041.1">
    <property type="nucleotide sequence ID" value="NZ_MRUL01000001.1"/>
</dbReference>
<reference evidence="2 3" key="1">
    <citation type="submission" date="2016-12" db="EMBL/GenBank/DDBJ databases">
        <title>Izhakiella australiana sp. nov. of genus Izhakiella isolated from Australian desert.</title>
        <authorList>
            <person name="Ji M."/>
        </authorList>
    </citation>
    <scope>NUCLEOTIDE SEQUENCE [LARGE SCALE GENOMIC DNA]</scope>
    <source>
        <strain evidence="2 3">D4N98</strain>
    </source>
</reference>
<dbReference type="EMBL" id="MRUL01000001">
    <property type="protein sequence ID" value="OON42014.1"/>
    <property type="molecule type" value="Genomic_DNA"/>
</dbReference>
<comment type="caution">
    <text evidence="2">The sequence shown here is derived from an EMBL/GenBank/DDBJ whole genome shotgun (WGS) entry which is preliminary data.</text>
</comment>
<name>A0A1S8YSF6_9GAMM</name>
<keyword evidence="1" id="KW-0732">Signal</keyword>
<dbReference type="SUPFAM" id="SSF51445">
    <property type="entry name" value="(Trans)glycosidases"/>
    <property type="match status" value="1"/>
</dbReference>
<sequence>MSAILRSLRKIFLRPGLLAVSALIAFSAAAHPALQLGGNINENWRWVTPQALAQTQTQWLRGFVPASAFIRGQRDYQHDPGLLALKQAADSGHKIILSLKWDSNGKGRFGSIPRPGSREEQQAFNFCDRLLQTLSGKLSALVLVNELTIDTRPADLRPGADGRIPVLVFLRRLTAHIAAHHPLAADGRPLPLYAGGLTRVDRPAVQNAKLTRRMLRWANHDARITGVDYHLHQPDISSARSAAAFVHRQVPHKPLMVTELSLIHAWKKHLPDKVAASPAGAAFVARQHLPPQITVAQYLTLTLRTPVSQSQWDSFITSQRWFTPHYLQQMLALMKANGVKIATYGLIWRRPQQINGITPATTPWMLTQVLIPAMVRPSASGSMAVNGPIFNDYIHYQRQR</sequence>
<evidence type="ECO:0000313" key="3">
    <source>
        <dbReference type="Proteomes" id="UP000190667"/>
    </source>
</evidence>
<organism evidence="2 3">
    <name type="scientific">Izhakiella australiensis</name>
    <dbReference type="NCBI Taxonomy" id="1926881"/>
    <lineage>
        <taxon>Bacteria</taxon>
        <taxon>Pseudomonadati</taxon>
        <taxon>Pseudomonadota</taxon>
        <taxon>Gammaproteobacteria</taxon>
        <taxon>Enterobacterales</taxon>
        <taxon>Erwiniaceae</taxon>
        <taxon>Izhakiella</taxon>
    </lineage>
</organism>
<evidence type="ECO:0008006" key="4">
    <source>
        <dbReference type="Google" id="ProtNLM"/>
    </source>
</evidence>
<dbReference type="InterPro" id="IPR017853">
    <property type="entry name" value="GH"/>
</dbReference>
<evidence type="ECO:0000256" key="1">
    <source>
        <dbReference type="SAM" id="SignalP"/>
    </source>
</evidence>
<feature type="signal peptide" evidence="1">
    <location>
        <begin position="1"/>
        <end position="32"/>
    </location>
</feature>
<dbReference type="STRING" id="1926881.BTJ39_02335"/>